<name>A0A2K8SEH4_9MOLU</name>
<gene>
    <name evidence="2" type="ORF">SFLOR_v1c01790</name>
</gene>
<dbReference type="AlphaFoldDB" id="A0A2K8SEH4"/>
<keyword evidence="1" id="KW-0812">Transmembrane</keyword>
<dbReference type="EMBL" id="CP025057">
    <property type="protein sequence ID" value="AUB31240.1"/>
    <property type="molecule type" value="Genomic_DNA"/>
</dbReference>
<dbReference type="RefSeq" id="WP_100916230.1">
    <property type="nucleotide sequence ID" value="NZ_CP025057.1"/>
</dbReference>
<proteinExistence type="predicted"/>
<sequence length="251" mass="29901">MIIEIISITFSTILTLISIFLIYWVDLKNRKIQKNVELNESLKILNEVNINFQKEIFDINLNISDILSDFQKDYLMSYSFNDEVEVQFEKLNTNVSKKIFKLRLQLSTLFKKLLLDLNKLLPIKKNLIYNYYRNKFVWEKYSKLYTKLDLEVTSEGVIEFNCYKCEEFVNIEENFETLVAKISTLIDNLCNIKNVSKSYTKDLEEIYLEVDSILTELNFGIILSVDRDFYLKDLFYIKHKNCVSKENEDEI</sequence>
<evidence type="ECO:0000256" key="1">
    <source>
        <dbReference type="SAM" id="Phobius"/>
    </source>
</evidence>
<accession>A0A2K8SEH4</accession>
<dbReference type="Proteomes" id="UP000231823">
    <property type="component" value="Chromosome"/>
</dbReference>
<keyword evidence="3" id="KW-1185">Reference proteome</keyword>
<keyword evidence="1" id="KW-0472">Membrane</keyword>
<reference evidence="2 3" key="1">
    <citation type="submission" date="2017-12" db="EMBL/GenBank/DDBJ databases">
        <title>Complete genome sequence of Spiroplasma floricola 23-6 (ATCC 29989).</title>
        <authorList>
            <person name="Tsai Y.-M."/>
            <person name="Wu P.-S."/>
            <person name="Lo W.-S."/>
            <person name="Kuo C.-H."/>
        </authorList>
    </citation>
    <scope>NUCLEOTIDE SEQUENCE [LARGE SCALE GENOMIC DNA]</scope>
    <source>
        <strain evidence="2 3">23-6</strain>
    </source>
</reference>
<dbReference type="KEGG" id="sfz:SFLOR_v1c01790"/>
<feature type="transmembrane region" description="Helical" evidence="1">
    <location>
        <begin position="6"/>
        <end position="25"/>
    </location>
</feature>
<organism evidence="2 3">
    <name type="scientific">Spiroplasma floricola 23-6</name>
    <dbReference type="NCBI Taxonomy" id="1336749"/>
    <lineage>
        <taxon>Bacteria</taxon>
        <taxon>Bacillati</taxon>
        <taxon>Mycoplasmatota</taxon>
        <taxon>Mollicutes</taxon>
        <taxon>Entomoplasmatales</taxon>
        <taxon>Spiroplasmataceae</taxon>
        <taxon>Spiroplasma</taxon>
    </lineage>
</organism>
<evidence type="ECO:0000313" key="2">
    <source>
        <dbReference type="EMBL" id="AUB31240.1"/>
    </source>
</evidence>
<protein>
    <submittedName>
        <fullName evidence="2">Uncharacterized protein</fullName>
    </submittedName>
</protein>
<evidence type="ECO:0000313" key="3">
    <source>
        <dbReference type="Proteomes" id="UP000231823"/>
    </source>
</evidence>
<keyword evidence="1" id="KW-1133">Transmembrane helix</keyword>